<dbReference type="InterPro" id="IPR012337">
    <property type="entry name" value="RNaseH-like_sf"/>
</dbReference>
<dbReference type="InterPro" id="IPR044730">
    <property type="entry name" value="RNase_H-like_dom_plant"/>
</dbReference>
<feature type="domain" description="RNase H type-1" evidence="2">
    <location>
        <begin position="4"/>
        <end position="89"/>
    </location>
</feature>
<dbReference type="InterPro" id="IPR036397">
    <property type="entry name" value="RNaseH_sf"/>
</dbReference>
<evidence type="ECO:0000259" key="2">
    <source>
        <dbReference type="Pfam" id="PF13456"/>
    </source>
</evidence>
<proteinExistence type="predicted"/>
<evidence type="ECO:0000256" key="1">
    <source>
        <dbReference type="SAM" id="MobiDB-lite"/>
    </source>
</evidence>
<dbReference type="SUPFAM" id="SSF53098">
    <property type="entry name" value="Ribonuclease H-like"/>
    <property type="match status" value="1"/>
</dbReference>
<accession>A0ABU6VNE5</accession>
<dbReference type="InterPro" id="IPR053151">
    <property type="entry name" value="RNase_H-like"/>
</dbReference>
<dbReference type="CDD" id="cd06222">
    <property type="entry name" value="RNase_H_like"/>
    <property type="match status" value="1"/>
</dbReference>
<comment type="caution">
    <text evidence="3">The sequence shown here is derived from an EMBL/GenBank/DDBJ whole genome shotgun (WGS) entry which is preliminary data.</text>
</comment>
<feature type="region of interest" description="Disordered" evidence="1">
    <location>
        <begin position="163"/>
        <end position="205"/>
    </location>
</feature>
<evidence type="ECO:0000313" key="3">
    <source>
        <dbReference type="EMBL" id="MED6173930.1"/>
    </source>
</evidence>
<dbReference type="Gene3D" id="3.30.420.10">
    <property type="entry name" value="Ribonuclease H-like superfamily/Ribonuclease H"/>
    <property type="match status" value="1"/>
</dbReference>
<keyword evidence="4" id="KW-1185">Reference proteome</keyword>
<reference evidence="3 4" key="1">
    <citation type="journal article" date="2023" name="Plants (Basel)">
        <title>Bridging the Gap: Combining Genomics and Transcriptomics Approaches to Understand Stylosanthes scabra, an Orphan Legume from the Brazilian Caatinga.</title>
        <authorList>
            <person name="Ferreira-Neto J.R.C."/>
            <person name="da Silva M.D."/>
            <person name="Binneck E."/>
            <person name="de Melo N.F."/>
            <person name="da Silva R.H."/>
            <person name="de Melo A.L.T.M."/>
            <person name="Pandolfi V."/>
            <person name="Bustamante F.O."/>
            <person name="Brasileiro-Vidal A.C."/>
            <person name="Benko-Iseppon A.M."/>
        </authorList>
    </citation>
    <scope>NUCLEOTIDE SEQUENCE [LARGE SCALE GENOMIC DNA]</scope>
    <source>
        <tissue evidence="3">Leaves</tissue>
    </source>
</reference>
<dbReference type="Proteomes" id="UP001341840">
    <property type="component" value="Unassembled WGS sequence"/>
</dbReference>
<feature type="region of interest" description="Disordered" evidence="1">
    <location>
        <begin position="117"/>
        <end position="147"/>
    </location>
</feature>
<dbReference type="EMBL" id="JASCZI010151660">
    <property type="protein sequence ID" value="MED6173930.1"/>
    <property type="molecule type" value="Genomic_DNA"/>
</dbReference>
<gene>
    <name evidence="3" type="ORF">PIB30_064327</name>
</gene>
<protein>
    <recommendedName>
        <fullName evidence="2">RNase H type-1 domain-containing protein</fullName>
    </recommendedName>
</protein>
<dbReference type="Pfam" id="PF13456">
    <property type="entry name" value="RVT_3"/>
    <property type="match status" value="1"/>
</dbReference>
<evidence type="ECO:0000313" key="4">
    <source>
        <dbReference type="Proteomes" id="UP001341840"/>
    </source>
</evidence>
<name>A0ABU6VNE5_9FABA</name>
<dbReference type="InterPro" id="IPR002156">
    <property type="entry name" value="RNaseH_domain"/>
</dbReference>
<dbReference type="PANTHER" id="PTHR47723">
    <property type="entry name" value="OS05G0353850 PROTEIN"/>
    <property type="match status" value="1"/>
</dbReference>
<dbReference type="PANTHER" id="PTHR47723:SF20">
    <property type="entry name" value="RNASE H TYPE-1 DOMAIN-CONTAINING PROTEIN"/>
    <property type="match status" value="1"/>
</dbReference>
<sequence length="205" mass="22713">MVNASAIEAEIRAILQGLEIAWEKGHKLLVVETESKGAMDLIMNPPLRHHILSRHLKRIRSIVNRNWTVKFNHQLREANKVADKLSNFALDTQKRALISTLTPVYFSNFIPPSNPLSCLPKPTDANSQNQKQRHQIPPAICSMAPTTTTSYSRRNLDSVLKSSIRSSNASCVVPPDRNSGPKLASSSLPATNPRIDLDVMSSEDA</sequence>
<organism evidence="3 4">
    <name type="scientific">Stylosanthes scabra</name>
    <dbReference type="NCBI Taxonomy" id="79078"/>
    <lineage>
        <taxon>Eukaryota</taxon>
        <taxon>Viridiplantae</taxon>
        <taxon>Streptophyta</taxon>
        <taxon>Embryophyta</taxon>
        <taxon>Tracheophyta</taxon>
        <taxon>Spermatophyta</taxon>
        <taxon>Magnoliopsida</taxon>
        <taxon>eudicotyledons</taxon>
        <taxon>Gunneridae</taxon>
        <taxon>Pentapetalae</taxon>
        <taxon>rosids</taxon>
        <taxon>fabids</taxon>
        <taxon>Fabales</taxon>
        <taxon>Fabaceae</taxon>
        <taxon>Papilionoideae</taxon>
        <taxon>50 kb inversion clade</taxon>
        <taxon>dalbergioids sensu lato</taxon>
        <taxon>Dalbergieae</taxon>
        <taxon>Pterocarpus clade</taxon>
        <taxon>Stylosanthes</taxon>
    </lineage>
</organism>